<organism evidence="3 4">
    <name type="scientific">Lachancea dasiensis</name>
    <dbReference type="NCBI Taxonomy" id="1072105"/>
    <lineage>
        <taxon>Eukaryota</taxon>
        <taxon>Fungi</taxon>
        <taxon>Dikarya</taxon>
        <taxon>Ascomycota</taxon>
        <taxon>Saccharomycotina</taxon>
        <taxon>Saccharomycetes</taxon>
        <taxon>Saccharomycetales</taxon>
        <taxon>Saccharomycetaceae</taxon>
        <taxon>Lachancea</taxon>
    </lineage>
</organism>
<dbReference type="Proteomes" id="UP000190274">
    <property type="component" value="Chromosome G"/>
</dbReference>
<feature type="compositionally biased region" description="Basic and acidic residues" evidence="1">
    <location>
        <begin position="611"/>
        <end position="622"/>
    </location>
</feature>
<reference evidence="4" key="1">
    <citation type="submission" date="2016-03" db="EMBL/GenBank/DDBJ databases">
        <authorList>
            <person name="Devillers H."/>
        </authorList>
    </citation>
    <scope>NUCLEOTIDE SEQUENCE [LARGE SCALE GENOMIC DNA]</scope>
</reference>
<evidence type="ECO:0000313" key="4">
    <source>
        <dbReference type="Proteomes" id="UP000190274"/>
    </source>
</evidence>
<dbReference type="STRING" id="1266660.A0A1G4JWP4"/>
<name>A0A1G4JWP4_9SACH</name>
<dbReference type="OrthoDB" id="3260408at2759"/>
<gene>
    <name evidence="3" type="ORF">LADA_0G15764G</name>
</gene>
<keyword evidence="4" id="KW-1185">Reference proteome</keyword>
<keyword evidence="2" id="KW-0732">Signal</keyword>
<feature type="compositionally biased region" description="Acidic residues" evidence="1">
    <location>
        <begin position="566"/>
        <end position="579"/>
    </location>
</feature>
<feature type="region of interest" description="Disordered" evidence="1">
    <location>
        <begin position="522"/>
        <end position="622"/>
    </location>
</feature>
<feature type="chain" id="PRO_5009236229" evidence="2">
    <location>
        <begin position="28"/>
        <end position="622"/>
    </location>
</feature>
<feature type="signal peptide" evidence="2">
    <location>
        <begin position="1"/>
        <end position="27"/>
    </location>
</feature>
<accession>A0A1G4JWP4</accession>
<proteinExistence type="predicted"/>
<dbReference type="AlphaFoldDB" id="A0A1G4JWP4"/>
<evidence type="ECO:0000313" key="3">
    <source>
        <dbReference type="EMBL" id="SCU95464.1"/>
    </source>
</evidence>
<dbReference type="EMBL" id="LT598457">
    <property type="protein sequence ID" value="SCU95464.1"/>
    <property type="molecule type" value="Genomic_DNA"/>
</dbReference>
<sequence>MLARGVRTIRWLCALLVVCHFGAVYLGSQHTGLCDLPILNQSSWFKQTACPWYTSHVEPQRKQFVMPLALQWQKYELIARHQVECASQSATQFTQRRVVPCLYKWYHVVRIKAHLYHNVYVVPKVKHILYRGQLWLQSDSDLANAILKALTNLLRGWNAAKSAMQRLEVVAKPLAMNVIQRTKTLEPMFRNAQGMFVDFQTAVKRVFDDKVLGKIQAARGEQETQWFDAADDYEDDETLFITSTIIETVTLSDNDLVAPAAPSDDANMAVEIPLSDLVQEEFQAWSNTIKQKSLNTIQQFDSEIEDLVDEKLGEVQPRITVALQKFTNSSQHYYQTINRAILDVNCTMELDPETGEQLFFNKEGGQLREYVTRPLVREFFAQAHEHVDKSLETTRALLESFVAEINSAVDQIRQEQLEVYEEWGDVMVSEWSKRMAYIDVVAAMDSQDLNQRQHDNWKQFLKLKKQVIATRDLLMEHAANLQPVEKVLTEVQYTLKAIQREAGEYLFILRSKANLAFQAREEQERKEHREQVEREQREREELERVETQAPVESESPDDLRQNTSDYSDDDNEDFEDLSPEAEAVLLRQEQLQREKLDAQELQQRQQFLQEQSRDEENHSSQT</sequence>
<protein>
    <submittedName>
        <fullName evidence="3">LADA_0G15764g1_1</fullName>
    </submittedName>
</protein>
<evidence type="ECO:0000256" key="2">
    <source>
        <dbReference type="SAM" id="SignalP"/>
    </source>
</evidence>
<evidence type="ECO:0000256" key="1">
    <source>
        <dbReference type="SAM" id="MobiDB-lite"/>
    </source>
</evidence>
<feature type="compositionally biased region" description="Low complexity" evidence="1">
    <location>
        <begin position="599"/>
        <end position="610"/>
    </location>
</feature>
<feature type="compositionally biased region" description="Basic and acidic residues" evidence="1">
    <location>
        <begin position="522"/>
        <end position="546"/>
    </location>
</feature>